<dbReference type="HAMAP" id="MF_01147">
    <property type="entry name" value="Lgt"/>
    <property type="match status" value="1"/>
</dbReference>
<evidence type="ECO:0000256" key="4">
    <source>
        <dbReference type="ARBA" id="ARBA00022692"/>
    </source>
</evidence>
<reference evidence="9" key="1">
    <citation type="journal article" date="2019" name="Int. J. Syst. Evol. Microbiol.">
        <title>The Global Catalogue of Microorganisms (GCM) 10K type strain sequencing project: providing services to taxonomists for standard genome sequencing and annotation.</title>
        <authorList>
            <consortium name="The Broad Institute Genomics Platform"/>
            <consortium name="The Broad Institute Genome Sequencing Center for Infectious Disease"/>
            <person name="Wu L."/>
            <person name="Ma J."/>
        </authorList>
    </citation>
    <scope>NUCLEOTIDE SEQUENCE [LARGE SCALE GENOMIC DNA]</scope>
    <source>
        <strain evidence="9">JCM 15089</strain>
    </source>
</reference>
<comment type="similarity">
    <text evidence="1 7">Belongs to the Lgt family.</text>
</comment>
<evidence type="ECO:0000256" key="6">
    <source>
        <dbReference type="ARBA" id="ARBA00023136"/>
    </source>
</evidence>
<organism evidence="8 9">
    <name type="scientific">Rhizomicrobium electricum</name>
    <dbReference type="NCBI Taxonomy" id="480070"/>
    <lineage>
        <taxon>Bacteria</taxon>
        <taxon>Pseudomonadati</taxon>
        <taxon>Pseudomonadota</taxon>
        <taxon>Alphaproteobacteria</taxon>
        <taxon>Micropepsales</taxon>
        <taxon>Micropepsaceae</taxon>
        <taxon>Rhizomicrobium</taxon>
    </lineage>
</organism>
<evidence type="ECO:0000256" key="7">
    <source>
        <dbReference type="HAMAP-Rule" id="MF_01147"/>
    </source>
</evidence>
<dbReference type="RefSeq" id="WP_166935707.1">
    <property type="nucleotide sequence ID" value="NZ_BAAADD010000006.1"/>
</dbReference>
<feature type="binding site" evidence="7">
    <location>
        <position position="183"/>
    </location>
    <ligand>
        <name>a 1,2-diacyl-sn-glycero-3-phospho-(1'-sn-glycerol)</name>
        <dbReference type="ChEBI" id="CHEBI:64716"/>
    </ligand>
</feature>
<dbReference type="EC" id="2.5.1.145" evidence="7"/>
<dbReference type="NCBIfam" id="TIGR00544">
    <property type="entry name" value="lgt"/>
    <property type="match status" value="1"/>
</dbReference>
<comment type="pathway">
    <text evidence="7">Protein modification; lipoprotein biosynthesis (diacylglyceryl transfer).</text>
</comment>
<sequence length="320" mass="35760">MLDYPEFNPVAIQLGPFAVRWYALSYIAGLLSAWWLIVKMLAQKSLWRRAPFDGKPPATAEDIGDLFVWATLGVVIGGRLGYDLFYGIFYCGFWPGGRDCGGLPMAYLTNPLNLLAYWEPSSLHLFGQTFHIYMPRLLGMSFHGGLIGVALAVVLFARRRKLNILAIGDLACSVAPIGLFFGRIANFINGELWGKVTDSPLGMVFCSRNLYALYRGCPAGLEPRYPSQLIEAFTEGILLFAALQWAIRRFHLHERPGLVTGLFFAGYGLARASSEFFRDSESMIAGWFSMGMLLSIPMWAAAALFIWIAYKKPEWGRRPS</sequence>
<keyword evidence="6 7" id="KW-0472">Membrane</keyword>
<feature type="transmembrane region" description="Helical" evidence="7">
    <location>
        <begin position="284"/>
        <end position="310"/>
    </location>
</feature>
<comment type="catalytic activity">
    <reaction evidence="7">
        <text>L-cysteinyl-[prolipoprotein] + a 1,2-diacyl-sn-glycero-3-phospho-(1'-sn-glycerol) = an S-1,2-diacyl-sn-glyceryl-L-cysteinyl-[prolipoprotein] + sn-glycerol 1-phosphate + H(+)</text>
        <dbReference type="Rhea" id="RHEA:56712"/>
        <dbReference type="Rhea" id="RHEA-COMP:14679"/>
        <dbReference type="Rhea" id="RHEA-COMP:14680"/>
        <dbReference type="ChEBI" id="CHEBI:15378"/>
        <dbReference type="ChEBI" id="CHEBI:29950"/>
        <dbReference type="ChEBI" id="CHEBI:57685"/>
        <dbReference type="ChEBI" id="CHEBI:64716"/>
        <dbReference type="ChEBI" id="CHEBI:140658"/>
        <dbReference type="EC" id="2.5.1.145"/>
    </reaction>
</comment>
<name>A0ABP3PXD5_9PROT</name>
<comment type="subcellular location">
    <subcellularLocation>
        <location evidence="7">Cell membrane</location>
        <topology evidence="7">Multi-pass membrane protein</topology>
    </subcellularLocation>
</comment>
<feature type="transmembrane region" description="Helical" evidence="7">
    <location>
        <begin position="20"/>
        <end position="42"/>
    </location>
</feature>
<proteinExistence type="inferred from homology"/>
<comment type="caution">
    <text evidence="8">The sequence shown here is derived from an EMBL/GenBank/DDBJ whole genome shotgun (WGS) entry which is preliminary data.</text>
</comment>
<comment type="function">
    <text evidence="7">Catalyzes the transfer of the diacylglyceryl group from phosphatidylglycerol to the sulfhydryl group of the N-terminal cysteine of a prolipoprotein, the first step in the formation of mature lipoproteins.</text>
</comment>
<keyword evidence="3 7" id="KW-0808">Transferase</keyword>
<evidence type="ECO:0000313" key="8">
    <source>
        <dbReference type="EMBL" id="GAA0574809.1"/>
    </source>
</evidence>
<dbReference type="GO" id="GO:0016740">
    <property type="term" value="F:transferase activity"/>
    <property type="evidence" value="ECO:0007669"/>
    <property type="project" value="UniProtKB-KW"/>
</dbReference>
<feature type="transmembrane region" description="Helical" evidence="7">
    <location>
        <begin position="164"/>
        <end position="185"/>
    </location>
</feature>
<protein>
    <recommendedName>
        <fullName evidence="7">Phosphatidylglycerol--prolipoprotein diacylglyceryl transferase</fullName>
        <ecNumber evidence="7">2.5.1.145</ecNumber>
    </recommendedName>
</protein>
<keyword evidence="4 7" id="KW-0812">Transmembrane</keyword>
<evidence type="ECO:0000256" key="2">
    <source>
        <dbReference type="ARBA" id="ARBA00022475"/>
    </source>
</evidence>
<dbReference type="InterPro" id="IPR001640">
    <property type="entry name" value="Lgt"/>
</dbReference>
<keyword evidence="2 7" id="KW-1003">Cell membrane</keyword>
<evidence type="ECO:0000313" key="9">
    <source>
        <dbReference type="Proteomes" id="UP001499951"/>
    </source>
</evidence>
<dbReference type="PANTHER" id="PTHR30589">
    <property type="entry name" value="PROLIPOPROTEIN DIACYLGLYCERYL TRANSFERASE"/>
    <property type="match status" value="1"/>
</dbReference>
<evidence type="ECO:0000256" key="1">
    <source>
        <dbReference type="ARBA" id="ARBA00007150"/>
    </source>
</evidence>
<dbReference type="Proteomes" id="UP001499951">
    <property type="component" value="Unassembled WGS sequence"/>
</dbReference>
<dbReference type="PROSITE" id="PS01311">
    <property type="entry name" value="LGT"/>
    <property type="match status" value="1"/>
</dbReference>
<evidence type="ECO:0000256" key="3">
    <source>
        <dbReference type="ARBA" id="ARBA00022679"/>
    </source>
</evidence>
<feature type="transmembrane region" description="Helical" evidence="7">
    <location>
        <begin position="63"/>
        <end position="82"/>
    </location>
</feature>
<feature type="transmembrane region" description="Helical" evidence="7">
    <location>
        <begin position="137"/>
        <end position="157"/>
    </location>
</feature>
<keyword evidence="5 7" id="KW-1133">Transmembrane helix</keyword>
<evidence type="ECO:0000256" key="5">
    <source>
        <dbReference type="ARBA" id="ARBA00022989"/>
    </source>
</evidence>
<keyword evidence="9" id="KW-1185">Reference proteome</keyword>
<dbReference type="Pfam" id="PF01790">
    <property type="entry name" value="LGT"/>
    <property type="match status" value="1"/>
</dbReference>
<gene>
    <name evidence="7 8" type="primary">lgt</name>
    <name evidence="8" type="ORF">GCM10008942_24470</name>
</gene>
<accession>A0ABP3PXD5</accession>
<dbReference type="PANTHER" id="PTHR30589:SF0">
    <property type="entry name" value="PHOSPHATIDYLGLYCEROL--PROLIPOPROTEIN DIACYLGLYCERYL TRANSFERASE"/>
    <property type="match status" value="1"/>
</dbReference>
<dbReference type="EMBL" id="BAAADD010000006">
    <property type="protein sequence ID" value="GAA0574809.1"/>
    <property type="molecule type" value="Genomic_DNA"/>
</dbReference>